<dbReference type="InterPro" id="IPR025615">
    <property type="entry name" value="TILa_dom"/>
</dbReference>
<evidence type="ECO:0000256" key="3">
    <source>
        <dbReference type="ARBA" id="ARBA00022536"/>
    </source>
</evidence>
<feature type="disulfide bond" evidence="12">
    <location>
        <begin position="1806"/>
        <end position="1815"/>
    </location>
</feature>
<keyword evidence="7" id="KW-0106">Calcium</keyword>
<evidence type="ECO:0000259" key="15">
    <source>
        <dbReference type="PROSITE" id="PS50041"/>
    </source>
</evidence>
<dbReference type="RefSeq" id="XP_035699744.1">
    <property type="nucleotide sequence ID" value="XM_035843851.1"/>
</dbReference>
<dbReference type="Pfam" id="PF08742">
    <property type="entry name" value="C8"/>
    <property type="match status" value="3"/>
</dbReference>
<dbReference type="OMA" id="RSCANPK"/>
<dbReference type="InterPro" id="IPR013032">
    <property type="entry name" value="EGF-like_CS"/>
</dbReference>
<dbReference type="PANTHER" id="PTHR46160:SF8">
    <property type="entry name" value="VWFD DOMAIN-CONTAINING PROTEIN"/>
    <property type="match status" value="1"/>
</dbReference>
<gene>
    <name evidence="18" type="primary">LOC118432311</name>
</gene>
<keyword evidence="5 13" id="KW-0732">Signal</keyword>
<dbReference type="InterPro" id="IPR052749">
    <property type="entry name" value="Alpha-tectorin"/>
</dbReference>
<feature type="domain" description="VWFD" evidence="16">
    <location>
        <begin position="1395"/>
        <end position="1570"/>
    </location>
</feature>
<evidence type="ECO:0000256" key="2">
    <source>
        <dbReference type="ARBA" id="ARBA00022475"/>
    </source>
</evidence>
<feature type="domain" description="EGF-like" evidence="14">
    <location>
        <begin position="1781"/>
        <end position="1816"/>
    </location>
</feature>
<evidence type="ECO:0000259" key="16">
    <source>
        <dbReference type="PROSITE" id="PS51233"/>
    </source>
</evidence>
<dbReference type="PROSITE" id="PS50026">
    <property type="entry name" value="EGF_3"/>
    <property type="match status" value="4"/>
</dbReference>
<dbReference type="CDD" id="cd19941">
    <property type="entry name" value="TIL"/>
    <property type="match status" value="3"/>
</dbReference>
<name>A0A9J7MFH1_BRAFL</name>
<dbReference type="SUPFAM" id="SSF56436">
    <property type="entry name" value="C-type lectin-like"/>
    <property type="match status" value="1"/>
</dbReference>
<feature type="domain" description="EGF-like" evidence="14">
    <location>
        <begin position="963"/>
        <end position="1000"/>
    </location>
</feature>
<keyword evidence="11" id="KW-0325">Glycoprotein</keyword>
<dbReference type="Gene3D" id="2.10.25.10">
    <property type="entry name" value="Laminin"/>
    <property type="match status" value="7"/>
</dbReference>
<dbReference type="InterPro" id="IPR001881">
    <property type="entry name" value="EGF-like_Ca-bd_dom"/>
</dbReference>
<keyword evidence="10 12" id="KW-1015">Disulfide bond</keyword>
<evidence type="ECO:0000256" key="6">
    <source>
        <dbReference type="ARBA" id="ARBA00022737"/>
    </source>
</evidence>
<dbReference type="InterPro" id="IPR018097">
    <property type="entry name" value="EGF_Ca-bd_CS"/>
</dbReference>
<evidence type="ECO:0000256" key="9">
    <source>
        <dbReference type="ARBA" id="ARBA00023136"/>
    </source>
</evidence>
<feature type="chain" id="PRO_5039929471" evidence="13">
    <location>
        <begin position="20"/>
        <end position="1967"/>
    </location>
</feature>
<dbReference type="PROSITE" id="PS00022">
    <property type="entry name" value="EGF_1"/>
    <property type="match status" value="3"/>
</dbReference>
<dbReference type="Pfam" id="PF07645">
    <property type="entry name" value="EGF_CA"/>
    <property type="match status" value="1"/>
</dbReference>
<protein>
    <submittedName>
        <fullName evidence="18">IgGFc-binding protein-like isoform X1</fullName>
    </submittedName>
</protein>
<feature type="domain" description="EGF-like" evidence="14">
    <location>
        <begin position="531"/>
        <end position="571"/>
    </location>
</feature>
<keyword evidence="9" id="KW-0472">Membrane</keyword>
<dbReference type="PROSITE" id="PS50041">
    <property type="entry name" value="C_TYPE_LECTIN_2"/>
    <property type="match status" value="1"/>
</dbReference>
<dbReference type="Proteomes" id="UP000001554">
    <property type="component" value="Chromosome 15"/>
</dbReference>
<dbReference type="GO" id="GO:0005886">
    <property type="term" value="C:plasma membrane"/>
    <property type="evidence" value="ECO:0007669"/>
    <property type="project" value="UniProtKB-SubCell"/>
</dbReference>
<dbReference type="FunFam" id="2.10.25.10:FF:000038">
    <property type="entry name" value="Fibrillin 2"/>
    <property type="match status" value="1"/>
</dbReference>
<keyword evidence="8" id="KW-1133">Transmembrane helix</keyword>
<proteinExistence type="predicted"/>
<dbReference type="FunFam" id="2.10.25.10:FF:000123">
    <property type="entry name" value="Crumbs homolog 1 (Drosophila)"/>
    <property type="match status" value="1"/>
</dbReference>
<dbReference type="SMART" id="SM00214">
    <property type="entry name" value="VWC"/>
    <property type="match status" value="2"/>
</dbReference>
<dbReference type="SUPFAM" id="SSF57196">
    <property type="entry name" value="EGF/Laminin"/>
    <property type="match status" value="4"/>
</dbReference>
<dbReference type="Pfam" id="PF01826">
    <property type="entry name" value="TIL"/>
    <property type="match status" value="3"/>
</dbReference>
<evidence type="ECO:0000313" key="18">
    <source>
        <dbReference type="RefSeq" id="XP_035699744.1"/>
    </source>
</evidence>
<dbReference type="GO" id="GO:0023052">
    <property type="term" value="P:signaling"/>
    <property type="evidence" value="ECO:0007669"/>
    <property type="project" value="UniProtKB-ARBA"/>
</dbReference>
<dbReference type="SMART" id="SM00216">
    <property type="entry name" value="VWD"/>
    <property type="match status" value="3"/>
</dbReference>
<evidence type="ECO:0000256" key="8">
    <source>
        <dbReference type="ARBA" id="ARBA00022989"/>
    </source>
</evidence>
<dbReference type="SMART" id="SM00179">
    <property type="entry name" value="EGF_CA"/>
    <property type="match status" value="4"/>
</dbReference>
<sequence>MKECLFLLAAGLLLCQLDAQVASRVKRQNTNECLSSPCQNGAVCLDGQGQYTCLCTTGWAGTNCDQVLTSPDNRGTEFMLGFLQNYQPPQLELFITSASPTPTAVTVSAPGVGFNQQVTVSSAAVQIVNLPLSVMMNGDERAQKGILVTADTEVIVYGVNKVAASTDGFLGLPVDVLGNEYYVASYPSRYSFHPSEFGIVGVYDNTTVTVTLSAPTTHQGQSYEAGSSATLLLNRFEAVQFKSTSDVTGSYIVADNPVSVMSGSECTNVPNHFHACDHLVEHIPPVSTWGERFVTVPLAVRTGGDIFRIVASEDGTDVDVTGLSTHSMNSGDFWELDIPSNEYRVISSTAPIMLLQYSKSQGADGINTDPFMMYVPPIEQFAADYTFATVDSPSSPYTSYVNIIIKASETAGLRYDGNALPSSTTWTAIPGTDLVGTQLNIATAGTHKLKHISAIVQFSIFYYGFASYDSVGFPGGLRLASFSNNCVMTVPMAGDGVDNDCDRLVDEELLNGRDDDGDGLIDEDLADVNHDVDECALGWDDCHADADCVNTHGSYRCQCRPGFTGDGRDCWARAICRAYGDPHYYTFDGELIHYQGHCTYRLAQNCRNESLPYFNVEAENEARGNPSVTWVTAVYLDVFNVSVAIKKNKVVFVDLVQVTPPVDPHPEVRVRFSGTFVTIETDFGLKVSFDGWHHVEVILPETYRSATCGICGNYNGISADDYLTSNGTLAGDAMTFGDSWRVPKEGDGDRCDVTTEPECGGELQDIATRICGILRDPDSAFQPCFQILSPEPSLLTCVYDVCALIGDTVSLCTNLQAYADACAEAGVNVGAWRNSSFCPLPCPANSQYNPCSSACPATCTDVSAPDYCNRTCVESCECEPGYVLSGQDCVLREQCGCTRNGRYYMVGDSWGEDCDRRCTCVSRNNIQCTDVSCHADAYCGIQNGVQGCHCNPGNVGNGTICEVFDPCENQPCRNGGQCVDDNNGGYRCQCAGRWTGTNCDEGSTCTASGDPHYCTLDGRTHHFQGPCRYTFAKDCSDSSDFNVEVQNMPLSISPPISITRAMYVEVYGYSISITAGRSLKVDGVSYTPPVTLGMGEVQIFLSGGFLVVQTDFGLEASFDGYHYAKVFVPGEYSGVVCGLCGNLNGDPNDDFLTSYNTTASDWTEFGDSWLTDSSSCPIGPTPPPPPSCDDIRATIEGPTACGLLTLTDGPFRSCRSAVSPTRYFNDCVFDMCGWQGARGLCENLEAYALDCRAAGLSPMVWRTAERCPLSCPSHSRYSPCISACPATCSDPAAPDRCTRFCVEGCACLPGYIRSGEACVPANHCGCNQGGRYFEIGETWGVGCDRICTCVSTDNIECREVQCDVNAWCGVQDGREGCHCNYGYNGDGTSCEPVVARCSASGDPHYYPFDGGAHHFQGPCRYILAKDCGNSSDFTVMAQNVPIWPGAGISVVREVFVEAHGFVVGIHQGKAVTVGGVPHTLPFSLAGGTVEVSLSGRFVRVFLSNFSVEVLYDGSHEVQVEVPGDYSGQMCGLCGNYNGDTSDDYMTPDGTVVGDWNTFGDSWLTNSDTCPGGPQPTPPPPCNDAVQAAAESADNCGLLTNTAGPFGVCHGTVDPERFFTSCVFDMCALSGDAVGLCQNLEAYAAACRAAGVAPFSWRTEGRCPGVCAVNSAYSTCTSYCPATCANPNSEDHCPRGCVEGCGCDPGFILSGQECVPEEQCGCTDDGGRYYMLGERWTEEDGQNCVCEAGNVITCVACDEDEGYQWILRDDVWGCHCVEGPCADECRSDPCQNGATCIDNDNGYTCNCAAGYKGVNCETELSCSDLHPGVKPAKNFGRYQNYCFWSSSRRNRRRNYRDARQKCESYGGTLAMIKDEGIQTFLREHLKTTSGGATQRNYWIGLDDLNSERQFVWNDGTPLGSYHKFRSSSPHKLRDCVALWRTGKLSRWYILSCRDRLPFICQTDYDVNK</sequence>
<dbReference type="CDD" id="cd00037">
    <property type="entry name" value="CLECT"/>
    <property type="match status" value="1"/>
</dbReference>
<keyword evidence="17" id="KW-1185">Reference proteome</keyword>
<feature type="disulfide bond" evidence="12">
    <location>
        <begin position="55"/>
        <end position="64"/>
    </location>
</feature>
<accession>A0A9J7MFH1</accession>
<dbReference type="InterPro" id="IPR000742">
    <property type="entry name" value="EGF"/>
</dbReference>
<evidence type="ECO:0000256" key="10">
    <source>
        <dbReference type="ARBA" id="ARBA00023157"/>
    </source>
</evidence>
<dbReference type="GO" id="GO:0005509">
    <property type="term" value="F:calcium ion binding"/>
    <property type="evidence" value="ECO:0007669"/>
    <property type="project" value="InterPro"/>
</dbReference>
<evidence type="ECO:0000256" key="7">
    <source>
        <dbReference type="ARBA" id="ARBA00022837"/>
    </source>
</evidence>
<comment type="subcellular location">
    <subcellularLocation>
        <location evidence="1">Cell membrane</location>
        <topology evidence="1">Single-pass type I membrane protein</topology>
    </subcellularLocation>
</comment>
<dbReference type="InterPro" id="IPR001846">
    <property type="entry name" value="VWF_type-D"/>
</dbReference>
<feature type="domain" description="C-type lectin" evidence="15">
    <location>
        <begin position="1837"/>
        <end position="1960"/>
    </location>
</feature>
<comment type="caution">
    <text evidence="12">Lacks conserved residue(s) required for the propagation of feature annotation.</text>
</comment>
<dbReference type="OrthoDB" id="5945029at2759"/>
<dbReference type="SMART" id="SM00034">
    <property type="entry name" value="CLECT"/>
    <property type="match status" value="1"/>
</dbReference>
<dbReference type="InterPro" id="IPR014853">
    <property type="entry name" value="VWF/SSPO/ZAN-like_Cys-rich_dom"/>
</dbReference>
<dbReference type="SMART" id="SM00215">
    <property type="entry name" value="VWC_out"/>
    <property type="match status" value="1"/>
</dbReference>
<dbReference type="InterPro" id="IPR002919">
    <property type="entry name" value="TIL_dom"/>
</dbReference>
<organism evidence="17 18">
    <name type="scientific">Branchiostoma floridae</name>
    <name type="common">Florida lancelet</name>
    <name type="synonym">Amphioxus</name>
    <dbReference type="NCBI Taxonomy" id="7739"/>
    <lineage>
        <taxon>Eukaryota</taxon>
        <taxon>Metazoa</taxon>
        <taxon>Chordata</taxon>
        <taxon>Cephalochordata</taxon>
        <taxon>Leptocardii</taxon>
        <taxon>Amphioxiformes</taxon>
        <taxon>Branchiostomatidae</taxon>
        <taxon>Branchiostoma</taxon>
    </lineage>
</organism>
<dbReference type="Pfam" id="PF17517">
    <property type="entry name" value="IgGFc_binding"/>
    <property type="match status" value="1"/>
</dbReference>
<dbReference type="InterPro" id="IPR001007">
    <property type="entry name" value="VWF_dom"/>
</dbReference>
<keyword evidence="2" id="KW-1003">Cell membrane</keyword>
<evidence type="ECO:0000256" key="5">
    <source>
        <dbReference type="ARBA" id="ARBA00022729"/>
    </source>
</evidence>
<evidence type="ECO:0000256" key="13">
    <source>
        <dbReference type="SAM" id="SignalP"/>
    </source>
</evidence>
<evidence type="ECO:0000256" key="11">
    <source>
        <dbReference type="ARBA" id="ARBA00023180"/>
    </source>
</evidence>
<keyword evidence="3 12" id="KW-0245">EGF-like domain</keyword>
<dbReference type="InterPro" id="IPR000152">
    <property type="entry name" value="EGF-type_Asp/Asn_hydroxyl_site"/>
</dbReference>
<dbReference type="FunFam" id="2.10.25.10:FF:000391">
    <property type="entry name" value="Weary, isoform C"/>
    <property type="match status" value="1"/>
</dbReference>
<evidence type="ECO:0000256" key="12">
    <source>
        <dbReference type="PROSITE-ProRule" id="PRU00076"/>
    </source>
</evidence>
<dbReference type="KEGG" id="bfo:118432311"/>
<evidence type="ECO:0000256" key="4">
    <source>
        <dbReference type="ARBA" id="ARBA00022692"/>
    </source>
</evidence>
<reference evidence="17" key="1">
    <citation type="journal article" date="2020" name="Nat. Ecol. Evol.">
        <title>Deeply conserved synteny resolves early events in vertebrate evolution.</title>
        <authorList>
            <person name="Simakov O."/>
            <person name="Marletaz F."/>
            <person name="Yue J.X."/>
            <person name="O'Connell B."/>
            <person name="Jenkins J."/>
            <person name="Brandt A."/>
            <person name="Calef R."/>
            <person name="Tung C.H."/>
            <person name="Huang T.K."/>
            <person name="Schmutz J."/>
            <person name="Satoh N."/>
            <person name="Yu J.K."/>
            <person name="Putnam N.H."/>
            <person name="Green R.E."/>
            <person name="Rokhsar D.S."/>
        </authorList>
    </citation>
    <scope>NUCLEOTIDE SEQUENCE [LARGE SCALE GENOMIC DNA]</scope>
    <source>
        <strain evidence="17">S238N-H82</strain>
    </source>
</reference>
<dbReference type="GO" id="GO:0007154">
    <property type="term" value="P:cell communication"/>
    <property type="evidence" value="ECO:0007669"/>
    <property type="project" value="UniProtKB-ARBA"/>
</dbReference>
<dbReference type="Pfam" id="PF00059">
    <property type="entry name" value="Lectin_C"/>
    <property type="match status" value="1"/>
</dbReference>
<dbReference type="PROSITE" id="PS01186">
    <property type="entry name" value="EGF_2"/>
    <property type="match status" value="4"/>
</dbReference>
<evidence type="ECO:0000313" key="17">
    <source>
        <dbReference type="Proteomes" id="UP000001554"/>
    </source>
</evidence>
<reference evidence="18" key="2">
    <citation type="submission" date="2025-08" db="UniProtKB">
        <authorList>
            <consortium name="RefSeq"/>
        </authorList>
    </citation>
    <scope>IDENTIFICATION</scope>
    <source>
        <strain evidence="18">S238N-H82</strain>
        <tissue evidence="18">Testes</tissue>
    </source>
</reference>
<dbReference type="SMART" id="SM00181">
    <property type="entry name" value="EGF"/>
    <property type="match status" value="5"/>
</dbReference>
<dbReference type="InterPro" id="IPR016187">
    <property type="entry name" value="CTDL_fold"/>
</dbReference>
<dbReference type="FunFam" id="2.10.25.10:FF:000055">
    <property type="entry name" value="alpha-tectorin isoform X1"/>
    <property type="match status" value="3"/>
</dbReference>
<feature type="domain" description="EGF-like" evidence="14">
    <location>
        <begin position="29"/>
        <end position="65"/>
    </location>
</feature>
<dbReference type="InterPro" id="IPR001304">
    <property type="entry name" value="C-type_lectin-like"/>
</dbReference>
<dbReference type="Pfam" id="PF12661">
    <property type="entry name" value="hEGF"/>
    <property type="match status" value="1"/>
</dbReference>
<dbReference type="CDD" id="cd00054">
    <property type="entry name" value="EGF_CA"/>
    <property type="match status" value="4"/>
</dbReference>
<dbReference type="PROSITE" id="PS51233">
    <property type="entry name" value="VWFD"/>
    <property type="match status" value="3"/>
</dbReference>
<feature type="domain" description="VWFD" evidence="16">
    <location>
        <begin position="1003"/>
        <end position="1177"/>
    </location>
</feature>
<dbReference type="InterPro" id="IPR016186">
    <property type="entry name" value="C-type_lectin-like/link_sf"/>
</dbReference>
<dbReference type="Pfam" id="PF12714">
    <property type="entry name" value="TILa"/>
    <property type="match status" value="2"/>
</dbReference>
<dbReference type="Gene3D" id="3.10.100.10">
    <property type="entry name" value="Mannose-Binding Protein A, subunit A"/>
    <property type="match status" value="1"/>
</dbReference>
<dbReference type="InterPro" id="IPR035234">
    <property type="entry name" value="IgGFc-bd_N"/>
</dbReference>
<keyword evidence="6" id="KW-0677">Repeat</keyword>
<dbReference type="SUPFAM" id="SSF57567">
    <property type="entry name" value="Serine protease inhibitors"/>
    <property type="match status" value="3"/>
</dbReference>
<dbReference type="InterPro" id="IPR036084">
    <property type="entry name" value="Ser_inhib-like_sf"/>
</dbReference>
<dbReference type="PROSITE" id="PS01187">
    <property type="entry name" value="EGF_CA"/>
    <property type="match status" value="2"/>
</dbReference>
<dbReference type="InterPro" id="IPR049883">
    <property type="entry name" value="NOTCH1_EGF-like"/>
</dbReference>
<dbReference type="Pfam" id="PF00008">
    <property type="entry name" value="EGF"/>
    <property type="match status" value="2"/>
</dbReference>
<feature type="disulfide bond" evidence="12">
    <location>
        <begin position="990"/>
        <end position="999"/>
    </location>
</feature>
<dbReference type="PROSITE" id="PS00010">
    <property type="entry name" value="ASX_HYDROXYL"/>
    <property type="match status" value="3"/>
</dbReference>
<feature type="signal peptide" evidence="13">
    <location>
        <begin position="1"/>
        <end position="19"/>
    </location>
</feature>
<dbReference type="SMART" id="SM00832">
    <property type="entry name" value="C8"/>
    <property type="match status" value="3"/>
</dbReference>
<dbReference type="PANTHER" id="PTHR46160">
    <property type="entry name" value="ALPHA-TECTORIN-RELATED"/>
    <property type="match status" value="1"/>
</dbReference>
<dbReference type="Pfam" id="PF00094">
    <property type="entry name" value="VWD"/>
    <property type="match status" value="3"/>
</dbReference>
<evidence type="ECO:0000259" key="14">
    <source>
        <dbReference type="PROSITE" id="PS50026"/>
    </source>
</evidence>
<evidence type="ECO:0000256" key="1">
    <source>
        <dbReference type="ARBA" id="ARBA00004251"/>
    </source>
</evidence>
<feature type="domain" description="VWFD" evidence="16">
    <location>
        <begin position="574"/>
        <end position="752"/>
    </location>
</feature>
<dbReference type="GeneID" id="118432311"/>
<keyword evidence="4" id="KW-0812">Transmembrane</keyword>